<accession>A0A1G2FYN0</accession>
<dbReference type="EMBL" id="MHNI01000014">
    <property type="protein sequence ID" value="OGZ42718.1"/>
    <property type="molecule type" value="Genomic_DNA"/>
</dbReference>
<protein>
    <recommendedName>
        <fullName evidence="3">Spore coat protein CotH</fullName>
    </recommendedName>
</protein>
<proteinExistence type="predicted"/>
<comment type="caution">
    <text evidence="1">The sequence shown here is derived from an EMBL/GenBank/DDBJ whole genome shotgun (WGS) entry which is preliminary data.</text>
</comment>
<reference evidence="1 2" key="1">
    <citation type="journal article" date="2016" name="Nat. Commun.">
        <title>Thousands of microbial genomes shed light on interconnected biogeochemical processes in an aquifer system.</title>
        <authorList>
            <person name="Anantharaman K."/>
            <person name="Brown C.T."/>
            <person name="Hug L.A."/>
            <person name="Sharon I."/>
            <person name="Castelle C.J."/>
            <person name="Probst A.J."/>
            <person name="Thomas B.C."/>
            <person name="Singh A."/>
            <person name="Wilkins M.J."/>
            <person name="Karaoz U."/>
            <person name="Brodie E.L."/>
            <person name="Williams K.H."/>
            <person name="Hubbard S.S."/>
            <person name="Banfield J.F."/>
        </authorList>
    </citation>
    <scope>NUCLEOTIDE SEQUENCE [LARGE SCALE GENOMIC DNA]</scope>
</reference>
<gene>
    <name evidence="1" type="ORF">A2W41_03185</name>
</gene>
<name>A0A1G2FYN0_9BACT</name>
<dbReference type="InterPro" id="IPR014867">
    <property type="entry name" value="Spore_coat_CotH_CotH2/3/7"/>
</dbReference>
<evidence type="ECO:0008006" key="3">
    <source>
        <dbReference type="Google" id="ProtNLM"/>
    </source>
</evidence>
<sequence>MKMRKRLFFTGLIIMTLFLIGIITHGNTVTRLDGISSNLNPLIRHFSPTWRSLKKITDFPYLVRVSFRKSTLPIYKITLTQNDRLNLINNLPNYPEENRLYEEFKKTVKAEFRHGTYTTANAKIRYRGNSPNHWNALKKSWHVQLPIDAQLDGRRVFRFFIGEDKGWIKAMLWNHLGNKHDVLTLQAEPVRLYVNKKDMGVYILIEGWEELDGRVFSVKNIKGAKDRLTTEAAGQWYDRDEPERSGETYPELMKLLALTAKSTKQEFEKEIGTILDTDVFLRWTLLSVLSGNFHQGNYDNLNFFYNEESEKFEPVFFDAHLTAMNGAIDLTEHRIVNRLIASEAFRERFEDLARSYVLDIKNLEDDLAFYDEMTEIILPEIYSDTSKIQTSFEAQKQVREDREIYKHNFLTLQSMLKENNALIYKYADEMYPL</sequence>
<dbReference type="Pfam" id="PF08757">
    <property type="entry name" value="CotH"/>
    <property type="match status" value="1"/>
</dbReference>
<organism evidence="1 2">
    <name type="scientific">Candidatus Ryanbacteria bacterium RIFCSPHIGHO2_01_45_13</name>
    <dbReference type="NCBI Taxonomy" id="1802112"/>
    <lineage>
        <taxon>Bacteria</taxon>
        <taxon>Candidatus Ryaniibacteriota</taxon>
    </lineage>
</organism>
<evidence type="ECO:0000313" key="2">
    <source>
        <dbReference type="Proteomes" id="UP000176700"/>
    </source>
</evidence>
<evidence type="ECO:0000313" key="1">
    <source>
        <dbReference type="EMBL" id="OGZ42718.1"/>
    </source>
</evidence>
<dbReference type="Proteomes" id="UP000176700">
    <property type="component" value="Unassembled WGS sequence"/>
</dbReference>
<dbReference type="AlphaFoldDB" id="A0A1G2FYN0"/>